<dbReference type="PhylomeDB" id="K6UF46"/>
<organism evidence="1 2">
    <name type="scientific">Plasmodium cynomolgi (strain B)</name>
    <dbReference type="NCBI Taxonomy" id="1120755"/>
    <lineage>
        <taxon>Eukaryota</taxon>
        <taxon>Sar</taxon>
        <taxon>Alveolata</taxon>
        <taxon>Apicomplexa</taxon>
        <taxon>Aconoidasida</taxon>
        <taxon>Haemosporida</taxon>
        <taxon>Plasmodiidae</taxon>
        <taxon>Plasmodium</taxon>
        <taxon>Plasmodium (Plasmodium)</taxon>
    </lineage>
</organism>
<dbReference type="KEGG" id="pcy:PCYB_002150"/>
<dbReference type="OMA" id="HICKNIS"/>
<dbReference type="GeneID" id="14696008"/>
<reference evidence="1 2" key="1">
    <citation type="journal article" date="2012" name="Nat. Genet.">
        <title>Plasmodium cynomolgi genome sequences provide insight into Plasmodium vivax and the monkey malaria clade.</title>
        <authorList>
            <person name="Tachibana S."/>
            <person name="Sullivan S.A."/>
            <person name="Kawai S."/>
            <person name="Nakamura S."/>
            <person name="Kim H.R."/>
            <person name="Goto N."/>
            <person name="Arisue N."/>
            <person name="Palacpac N.M.Q."/>
            <person name="Honma H."/>
            <person name="Yagi M."/>
            <person name="Tougan T."/>
            <person name="Katakai Y."/>
            <person name="Kaneko O."/>
            <person name="Mita T."/>
            <person name="Kita K."/>
            <person name="Yasutomi Y."/>
            <person name="Sutton P.L."/>
            <person name="Shakhbatyan R."/>
            <person name="Horii T."/>
            <person name="Yasunaga T."/>
            <person name="Barnwell J.W."/>
            <person name="Escalante A.A."/>
            <person name="Carlton J.M."/>
            <person name="Tanabe K."/>
        </authorList>
    </citation>
    <scope>NUCLEOTIDE SEQUENCE [LARGE SCALE GENOMIC DNA]</scope>
    <source>
        <strain evidence="1 2">B</strain>
    </source>
</reference>
<protein>
    <recommendedName>
        <fullName evidence="3">CYIR protein</fullName>
    </recommendedName>
</protein>
<dbReference type="RefSeq" id="XP_004227684.1">
    <property type="nucleotide sequence ID" value="XM_004227636.1"/>
</dbReference>
<dbReference type="VEuPathDB" id="PlasmoDB:PCYB_002150"/>
<keyword evidence="2" id="KW-1185">Reference proteome</keyword>
<evidence type="ECO:0000313" key="1">
    <source>
        <dbReference type="EMBL" id="GAB69466.1"/>
    </source>
</evidence>
<dbReference type="AlphaFoldDB" id="K6UF46"/>
<accession>K6UF46</accession>
<name>K6UF46_PLACD</name>
<gene>
    <name evidence="1" type="ORF">PCYB_002150</name>
</gene>
<evidence type="ECO:0008006" key="3">
    <source>
        <dbReference type="Google" id="ProtNLM"/>
    </source>
</evidence>
<dbReference type="OrthoDB" id="386822at2759"/>
<evidence type="ECO:0000313" key="2">
    <source>
        <dbReference type="Proteomes" id="UP000006319"/>
    </source>
</evidence>
<dbReference type="EMBL" id="DF157192">
    <property type="protein sequence ID" value="GAB69466.1"/>
    <property type="molecule type" value="Genomic_DNA"/>
</dbReference>
<sequence length="253" mass="29272">MLKQNISNLSKVCEYLNYWIYYIIKDSLQCIYNINSLYYVLDRLKLLYIPRRHKILHWIKNEYTVINNSNRAEYNQYLNESYNIYKEIICKDDSTLKENCSKELTKFREIFNEAIASLKGKNISINQADIPLENNTLCTTISPRNETVPELPVGLEAQEGPGESDISVLLDAAGYAPSTDRVTMDQGINVITPEDVRPNKASSWINNKILGENKPMDNMKRNRNELLLNDIGNREMTLNDTMYHIRYNSAANS</sequence>
<dbReference type="Proteomes" id="UP000006319">
    <property type="component" value="Unassembled WGS sequence"/>
</dbReference>
<proteinExistence type="predicted"/>